<dbReference type="InterPro" id="IPR005467">
    <property type="entry name" value="His_kinase_dom"/>
</dbReference>
<dbReference type="NCBIfam" id="TIGR02916">
    <property type="entry name" value="PEP_his_kin"/>
    <property type="match status" value="1"/>
</dbReference>
<accession>A0A1H8G070</accession>
<keyword evidence="5" id="KW-1133">Transmembrane helix</keyword>
<dbReference type="Gene3D" id="3.30.450.40">
    <property type="match status" value="1"/>
</dbReference>
<evidence type="ECO:0000313" key="8">
    <source>
        <dbReference type="Proteomes" id="UP000199206"/>
    </source>
</evidence>
<evidence type="ECO:0000256" key="5">
    <source>
        <dbReference type="SAM" id="Phobius"/>
    </source>
</evidence>
<comment type="catalytic activity">
    <reaction evidence="1">
        <text>ATP + protein L-histidine = ADP + protein N-phospho-L-histidine.</text>
        <dbReference type="EC" id="2.7.13.3"/>
    </reaction>
</comment>
<dbReference type="EMBL" id="FOCF01000006">
    <property type="protein sequence ID" value="SEN37184.1"/>
    <property type="molecule type" value="Genomic_DNA"/>
</dbReference>
<evidence type="ECO:0000256" key="4">
    <source>
        <dbReference type="ARBA" id="ARBA00022777"/>
    </source>
</evidence>
<feature type="transmembrane region" description="Helical" evidence="5">
    <location>
        <begin position="224"/>
        <end position="247"/>
    </location>
</feature>
<dbReference type="GO" id="GO:0009927">
    <property type="term" value="F:histidine phosphotransfer kinase activity"/>
    <property type="evidence" value="ECO:0007669"/>
    <property type="project" value="TreeGrafter"/>
</dbReference>
<feature type="transmembrane region" description="Helical" evidence="5">
    <location>
        <begin position="157"/>
        <end position="179"/>
    </location>
</feature>
<evidence type="ECO:0000256" key="1">
    <source>
        <dbReference type="ARBA" id="ARBA00000085"/>
    </source>
</evidence>
<keyword evidence="5" id="KW-0472">Membrane</keyword>
<evidence type="ECO:0000256" key="2">
    <source>
        <dbReference type="ARBA" id="ARBA00012438"/>
    </source>
</evidence>
<dbReference type="Proteomes" id="UP000199206">
    <property type="component" value="Unassembled WGS sequence"/>
</dbReference>
<feature type="transmembrane region" description="Helical" evidence="5">
    <location>
        <begin position="83"/>
        <end position="106"/>
    </location>
</feature>
<evidence type="ECO:0000259" key="6">
    <source>
        <dbReference type="PROSITE" id="PS50109"/>
    </source>
</evidence>
<sequence>MIALLTLWTHTLVALIFGAALAQRVTGSGLPRRAFAVALASTGLWALAVAGIDAGDLAARLAESVRDIAWLGFMLALVRRGRVNGWGVALVYGVVMLVTAAATLLAMAASVVRQPATLADVTATMVLLRMMTAVSALVLMRDLLLGGGGARAGGLRLVALALAGMWATDLLLFSADYMIPGSSDVLAAMRGVAMIPIALLAWTGARKGGDWAVSISRAVAVRSVVAVALALYVGAVLLVTALAGRVWGEGARIAQTAIVFGATAALVTLASTPWLRSWIGVMVAKHLFRHRYDYRAEWQRFAETLGRPGEGAPPLTTRIVKAVAEMTGSPAGLLLLVEGGGLVPRQGWSWDMDVAPEGDGDEAIARHLCTTQRIVELDQIRADSRGDRVPAEEAAAVPQWMIDRPDAWALVPLLHAEALVGAILLARPLVDRSLDWEDLDLLRVAGRQAASYLAEDRAHAALADAHRFDEFNRRFAFIMHDIKNLASQLSLVARNAERHADNPAFRADMIETLRGSSDRMTMLLARLSQRALPPDEPVGAVDASALAARLAAERKAGHPIAARATGPVWVRAQSGRLEQVLRQLIQNAAEASDAGEPVLLSTGQRDGEAWVEVADHGCGMSPAFVRDELFRPFVSTKAGGFGLGAHEARQLVEAMNGRLSVTSREGEGTRFRIVLPVAVGPAGLGPAGLGSATLEAAA</sequence>
<keyword evidence="5" id="KW-0812">Transmembrane</keyword>
<keyword evidence="3" id="KW-0808">Transferase</keyword>
<dbReference type="PROSITE" id="PS50109">
    <property type="entry name" value="HIS_KIN"/>
    <property type="match status" value="1"/>
</dbReference>
<dbReference type="Gene3D" id="3.30.565.10">
    <property type="entry name" value="Histidine kinase-like ATPase, C-terminal domain"/>
    <property type="match status" value="1"/>
</dbReference>
<dbReference type="SUPFAM" id="SSF55781">
    <property type="entry name" value="GAF domain-like"/>
    <property type="match status" value="1"/>
</dbReference>
<keyword evidence="8" id="KW-1185">Reference proteome</keyword>
<dbReference type="PANTHER" id="PTHR43047">
    <property type="entry name" value="TWO-COMPONENT HISTIDINE PROTEIN KINASE"/>
    <property type="match status" value="1"/>
</dbReference>
<dbReference type="EC" id="2.7.13.3" evidence="2"/>
<proteinExistence type="predicted"/>
<feature type="transmembrane region" description="Helical" evidence="5">
    <location>
        <begin position="38"/>
        <end position="62"/>
    </location>
</feature>
<feature type="transmembrane region" description="Helical" evidence="5">
    <location>
        <begin position="253"/>
        <end position="275"/>
    </location>
</feature>
<evidence type="ECO:0000256" key="3">
    <source>
        <dbReference type="ARBA" id="ARBA00022679"/>
    </source>
</evidence>
<dbReference type="SUPFAM" id="SSF55874">
    <property type="entry name" value="ATPase domain of HSP90 chaperone/DNA topoisomerase II/histidine kinase"/>
    <property type="match status" value="1"/>
</dbReference>
<dbReference type="PANTHER" id="PTHR43047:SF72">
    <property type="entry name" value="OSMOSENSING HISTIDINE PROTEIN KINASE SLN1"/>
    <property type="match status" value="1"/>
</dbReference>
<feature type="transmembrane region" description="Helical" evidence="5">
    <location>
        <begin position="185"/>
        <end position="203"/>
    </location>
</feature>
<name>A0A1H8G070_9SPHN</name>
<dbReference type="SMART" id="SM00387">
    <property type="entry name" value="HATPase_c"/>
    <property type="match status" value="1"/>
</dbReference>
<dbReference type="InterPro" id="IPR029016">
    <property type="entry name" value="GAF-like_dom_sf"/>
</dbReference>
<dbReference type="GO" id="GO:0005886">
    <property type="term" value="C:plasma membrane"/>
    <property type="evidence" value="ECO:0007669"/>
    <property type="project" value="TreeGrafter"/>
</dbReference>
<dbReference type="PRINTS" id="PR00344">
    <property type="entry name" value="BCTRLSENSOR"/>
</dbReference>
<dbReference type="Pfam" id="PF02518">
    <property type="entry name" value="HATPase_c"/>
    <property type="match status" value="1"/>
</dbReference>
<dbReference type="GO" id="GO:0000155">
    <property type="term" value="F:phosphorelay sensor kinase activity"/>
    <property type="evidence" value="ECO:0007669"/>
    <property type="project" value="TreeGrafter"/>
</dbReference>
<protein>
    <recommendedName>
        <fullName evidence="2">histidine kinase</fullName>
        <ecNumber evidence="2">2.7.13.3</ecNumber>
    </recommendedName>
</protein>
<dbReference type="AlphaFoldDB" id="A0A1H8G070"/>
<reference evidence="8" key="1">
    <citation type="submission" date="2016-10" db="EMBL/GenBank/DDBJ databases">
        <authorList>
            <person name="Varghese N."/>
            <person name="Submissions S."/>
        </authorList>
    </citation>
    <scope>NUCLEOTIDE SEQUENCE [LARGE SCALE GENOMIC DNA]</scope>
    <source>
        <strain evidence="8">S6-262</strain>
    </source>
</reference>
<feature type="transmembrane region" description="Helical" evidence="5">
    <location>
        <begin position="126"/>
        <end position="145"/>
    </location>
</feature>
<dbReference type="STRING" id="1166340.SAMN05192583_2637"/>
<dbReference type="InterPro" id="IPR004358">
    <property type="entry name" value="Sig_transdc_His_kin-like_C"/>
</dbReference>
<dbReference type="InterPro" id="IPR036890">
    <property type="entry name" value="HATPase_C_sf"/>
</dbReference>
<feature type="domain" description="Histidine kinase" evidence="6">
    <location>
        <begin position="477"/>
        <end position="679"/>
    </location>
</feature>
<keyword evidence="4 7" id="KW-0418">Kinase</keyword>
<organism evidence="7 8">
    <name type="scientific">Sphingomonas gellani</name>
    <dbReference type="NCBI Taxonomy" id="1166340"/>
    <lineage>
        <taxon>Bacteria</taxon>
        <taxon>Pseudomonadati</taxon>
        <taxon>Pseudomonadota</taxon>
        <taxon>Alphaproteobacteria</taxon>
        <taxon>Sphingomonadales</taxon>
        <taxon>Sphingomonadaceae</taxon>
        <taxon>Sphingomonas</taxon>
    </lineage>
</organism>
<gene>
    <name evidence="7" type="ORF">SAMN05192583_2637</name>
</gene>
<dbReference type="InterPro" id="IPR003594">
    <property type="entry name" value="HATPase_dom"/>
</dbReference>
<dbReference type="RefSeq" id="WP_244501569.1">
    <property type="nucleotide sequence ID" value="NZ_FOCF01000006.1"/>
</dbReference>
<evidence type="ECO:0000313" key="7">
    <source>
        <dbReference type="EMBL" id="SEN37184.1"/>
    </source>
</evidence>
<dbReference type="InterPro" id="IPR014265">
    <property type="entry name" value="XrtA/PrsK"/>
</dbReference>